<accession>A0A2S4MAL0</accession>
<dbReference type="GO" id="GO:0016054">
    <property type="term" value="P:organic acid catabolic process"/>
    <property type="evidence" value="ECO:0007669"/>
    <property type="project" value="UniProtKB-ARBA"/>
</dbReference>
<keyword evidence="1" id="KW-0560">Oxidoreductase</keyword>
<dbReference type="GO" id="GO:0016491">
    <property type="term" value="F:oxidoreductase activity"/>
    <property type="evidence" value="ECO:0007669"/>
    <property type="project" value="UniProtKB-KW"/>
</dbReference>
<evidence type="ECO:0000256" key="3">
    <source>
        <dbReference type="PIRSR" id="PIRSR000103-1"/>
    </source>
</evidence>
<keyword evidence="2" id="KW-0520">NAD</keyword>
<dbReference type="PIRSF" id="PIRSF000103">
    <property type="entry name" value="HIBADH"/>
    <property type="match status" value="1"/>
</dbReference>
<sequence>MDPGSALRLPGLTVELKEPHTMPTTPISIAFVGLGAMGAPMAENLIKRQFRVAGFDMRESARDALAAAGGHAADSAKAAASGADALVLMVVNAAQARAVLFEAGALAALAPGAVVMLMATCPPGEVEAIAAEVVGSGRHFVDSPVSGGVVGARAATLSIMVGAPQESFDKARPVLDAMGDKVFHVGERPGQGATVKTVNQLLCGVHIAVAAEALSLAEKAGIDGRVLFEIMGGSAASSWMLRDRGPRMHEPDPVVASAVDIFVKDLGIVLDAGRAAKTALPLAAAAHQMFLAASGLGHGSRDDSQVVRAYRALNAKPANDP</sequence>
<dbReference type="EMBL" id="PQFZ01000006">
    <property type="protein sequence ID" value="POR51778.1"/>
    <property type="molecule type" value="Genomic_DNA"/>
</dbReference>
<feature type="domain" description="6-phosphogluconate dehydrogenase NADP-binding" evidence="4">
    <location>
        <begin position="28"/>
        <end position="186"/>
    </location>
</feature>
<name>A0A2S4MAL0_9HYPH</name>
<protein>
    <submittedName>
        <fullName evidence="6">3-hydroxyisobutyrate dehydrogenase</fullName>
    </submittedName>
</protein>
<keyword evidence="7" id="KW-1185">Reference proteome</keyword>
<dbReference type="SUPFAM" id="SSF51735">
    <property type="entry name" value="NAD(P)-binding Rossmann-fold domains"/>
    <property type="match status" value="1"/>
</dbReference>
<dbReference type="InterPro" id="IPR002204">
    <property type="entry name" value="3-OH-isobutyrate_DH-rel_CS"/>
</dbReference>
<dbReference type="InterPro" id="IPR006115">
    <property type="entry name" value="6PGDH_NADP-bd"/>
</dbReference>
<dbReference type="Pfam" id="PF14833">
    <property type="entry name" value="NAD_binding_11"/>
    <property type="match status" value="1"/>
</dbReference>
<dbReference type="Gene3D" id="1.10.1040.10">
    <property type="entry name" value="N-(1-d-carboxylethyl)-l-norvaline Dehydrogenase, domain 2"/>
    <property type="match status" value="1"/>
</dbReference>
<dbReference type="PANTHER" id="PTHR43060">
    <property type="entry name" value="3-HYDROXYISOBUTYRATE DEHYDROGENASE-LIKE 1, MITOCHONDRIAL-RELATED"/>
    <property type="match status" value="1"/>
</dbReference>
<evidence type="ECO:0000259" key="4">
    <source>
        <dbReference type="Pfam" id="PF03446"/>
    </source>
</evidence>
<dbReference type="InterPro" id="IPR008927">
    <property type="entry name" value="6-PGluconate_DH-like_C_sf"/>
</dbReference>
<feature type="domain" description="3-hydroxyisobutyrate dehydrogenase-like NAD-binding" evidence="5">
    <location>
        <begin position="190"/>
        <end position="310"/>
    </location>
</feature>
<dbReference type="Proteomes" id="UP000236919">
    <property type="component" value="Unassembled WGS sequence"/>
</dbReference>
<dbReference type="InterPro" id="IPR013328">
    <property type="entry name" value="6PGD_dom2"/>
</dbReference>
<dbReference type="GO" id="GO:0050661">
    <property type="term" value="F:NADP binding"/>
    <property type="evidence" value="ECO:0007669"/>
    <property type="project" value="InterPro"/>
</dbReference>
<organism evidence="6 7">
    <name type="scientific">Bosea psychrotolerans</name>
    <dbReference type="NCBI Taxonomy" id="1871628"/>
    <lineage>
        <taxon>Bacteria</taxon>
        <taxon>Pseudomonadati</taxon>
        <taxon>Pseudomonadota</taxon>
        <taxon>Alphaproteobacteria</taxon>
        <taxon>Hyphomicrobiales</taxon>
        <taxon>Boseaceae</taxon>
        <taxon>Bosea</taxon>
    </lineage>
</organism>
<reference evidence="6 7" key="1">
    <citation type="submission" date="2018-01" db="EMBL/GenBank/DDBJ databases">
        <title>Genomic Encyclopedia of Type Strains, Phase III (KMG-III): the genomes of soil and plant-associated and newly described type strains.</title>
        <authorList>
            <person name="Whitman W."/>
        </authorList>
    </citation>
    <scope>NUCLEOTIDE SEQUENCE [LARGE SCALE GENOMIC DNA]</scope>
    <source>
        <strain evidence="6 7">1131</strain>
    </source>
</reference>
<dbReference type="InterPro" id="IPR029154">
    <property type="entry name" value="HIBADH-like_NADP-bd"/>
</dbReference>
<dbReference type="PROSITE" id="PS00895">
    <property type="entry name" value="3_HYDROXYISOBUT_DH"/>
    <property type="match status" value="1"/>
</dbReference>
<evidence type="ECO:0000259" key="5">
    <source>
        <dbReference type="Pfam" id="PF14833"/>
    </source>
</evidence>
<dbReference type="SUPFAM" id="SSF48179">
    <property type="entry name" value="6-phosphogluconate dehydrogenase C-terminal domain-like"/>
    <property type="match status" value="1"/>
</dbReference>
<evidence type="ECO:0000256" key="2">
    <source>
        <dbReference type="ARBA" id="ARBA00023027"/>
    </source>
</evidence>
<dbReference type="Pfam" id="PF03446">
    <property type="entry name" value="NAD_binding_2"/>
    <property type="match status" value="1"/>
</dbReference>
<dbReference type="InterPro" id="IPR015815">
    <property type="entry name" value="HIBADH-related"/>
</dbReference>
<dbReference type="AlphaFoldDB" id="A0A2S4MAL0"/>
<comment type="caution">
    <text evidence="6">The sequence shown here is derived from an EMBL/GenBank/DDBJ whole genome shotgun (WGS) entry which is preliminary data.</text>
</comment>
<evidence type="ECO:0000313" key="7">
    <source>
        <dbReference type="Proteomes" id="UP000236919"/>
    </source>
</evidence>
<evidence type="ECO:0000313" key="6">
    <source>
        <dbReference type="EMBL" id="POR51778.1"/>
    </source>
</evidence>
<gene>
    <name evidence="6" type="ORF">CYD53_10660</name>
</gene>
<proteinExistence type="predicted"/>
<feature type="active site" evidence="3">
    <location>
        <position position="196"/>
    </location>
</feature>
<evidence type="ECO:0000256" key="1">
    <source>
        <dbReference type="ARBA" id="ARBA00023002"/>
    </source>
</evidence>
<dbReference type="Gene3D" id="3.40.50.720">
    <property type="entry name" value="NAD(P)-binding Rossmann-like Domain"/>
    <property type="match status" value="1"/>
</dbReference>
<dbReference type="InterPro" id="IPR036291">
    <property type="entry name" value="NAD(P)-bd_dom_sf"/>
</dbReference>
<dbReference type="GO" id="GO:0051287">
    <property type="term" value="F:NAD binding"/>
    <property type="evidence" value="ECO:0007669"/>
    <property type="project" value="InterPro"/>
</dbReference>